<dbReference type="InterPro" id="IPR017517">
    <property type="entry name" value="Maleyloyr_isom"/>
</dbReference>
<dbReference type="Proteomes" id="UP000317378">
    <property type="component" value="Unassembled WGS sequence"/>
</dbReference>
<dbReference type="Gene3D" id="1.20.120.450">
    <property type="entry name" value="dinb family like domain"/>
    <property type="match status" value="1"/>
</dbReference>
<feature type="domain" description="Mycothiol-dependent maleylpyruvate isomerase metal-binding" evidence="1">
    <location>
        <begin position="20"/>
        <end position="135"/>
    </location>
</feature>
<proteinExistence type="predicted"/>
<dbReference type="InterPro" id="IPR034660">
    <property type="entry name" value="DinB/YfiT-like"/>
</dbReference>
<evidence type="ECO:0000313" key="2">
    <source>
        <dbReference type="EMBL" id="TPQ20398.1"/>
    </source>
</evidence>
<dbReference type="GO" id="GO:0046872">
    <property type="term" value="F:metal ion binding"/>
    <property type="evidence" value="ECO:0007669"/>
    <property type="project" value="InterPro"/>
</dbReference>
<dbReference type="AlphaFoldDB" id="A0A505DI53"/>
<keyword evidence="3" id="KW-1185">Reference proteome</keyword>
<name>A0A505DI53_9ACTN</name>
<dbReference type="NCBIfam" id="TIGR03083">
    <property type="entry name" value="maleylpyruvate isomerase family mycothiol-dependent enzyme"/>
    <property type="match status" value="1"/>
</dbReference>
<dbReference type="Pfam" id="PF11716">
    <property type="entry name" value="MDMPI_N"/>
    <property type="match status" value="1"/>
</dbReference>
<dbReference type="EMBL" id="VCHX02000141">
    <property type="protein sequence ID" value="TPQ20398.1"/>
    <property type="molecule type" value="Genomic_DNA"/>
</dbReference>
<dbReference type="InterPro" id="IPR017520">
    <property type="entry name" value="CHP03086"/>
</dbReference>
<dbReference type="InterPro" id="IPR024344">
    <property type="entry name" value="MDMPI_metal-binding"/>
</dbReference>
<dbReference type="OrthoDB" id="5185819at2"/>
<evidence type="ECO:0000259" key="1">
    <source>
        <dbReference type="Pfam" id="PF11716"/>
    </source>
</evidence>
<dbReference type="NCBIfam" id="TIGR03086">
    <property type="entry name" value="TIGR03086 family metal-binding protein"/>
    <property type="match status" value="1"/>
</dbReference>
<comment type="caution">
    <text evidence="2">The sequence shown here is derived from an EMBL/GenBank/DDBJ whole genome shotgun (WGS) entry which is preliminary data.</text>
</comment>
<evidence type="ECO:0000313" key="3">
    <source>
        <dbReference type="Proteomes" id="UP000317378"/>
    </source>
</evidence>
<organism evidence="2 3">
    <name type="scientific">Streptomyces sporangiiformans</name>
    <dbReference type="NCBI Taxonomy" id="2315329"/>
    <lineage>
        <taxon>Bacteria</taxon>
        <taxon>Bacillati</taxon>
        <taxon>Actinomycetota</taxon>
        <taxon>Actinomycetes</taxon>
        <taxon>Kitasatosporales</taxon>
        <taxon>Streptomycetaceae</taxon>
        <taxon>Streptomyces</taxon>
    </lineage>
</organism>
<gene>
    <name evidence="2" type="ORF">FGD71_020820</name>
</gene>
<sequence length="201" mass="21393">MSQNVDQPVYGIGELLAVAGARAVPVVRALPDGRLADPTPCTDYDVKGLANHLLHVIVEFQKLAAKKDSDFTVTPDYVGTDPGWRERFAEETGRLAAAWSAPGAEDGTTGTMNMPARIVGSMVLLDLIVHAWDLACATGQEYRADGDAEPVVEQLAGAVAEMAPTARAMGVFAEPVPVAEDASPFERLLAATGRDPHWVRD</sequence>
<dbReference type="SUPFAM" id="SSF109854">
    <property type="entry name" value="DinB/YfiT-like putative metalloenzymes"/>
    <property type="match status" value="1"/>
</dbReference>
<accession>A0A505DI53</accession>
<protein>
    <submittedName>
        <fullName evidence="2">TIGR03086 family protein</fullName>
    </submittedName>
</protein>
<reference evidence="2 3" key="1">
    <citation type="submission" date="2019-06" db="EMBL/GenBank/DDBJ databases">
        <title>Streptomyces sporangiiformans sp. nov., a novel actinomycete isolated from soil in Mount Song.</title>
        <authorList>
            <person name="Han L."/>
        </authorList>
    </citation>
    <scope>NUCLEOTIDE SEQUENCE [LARGE SCALE GENOMIC DNA]</scope>
    <source>
        <strain evidence="2 3">NEAU-SSA 1</strain>
    </source>
</reference>